<feature type="region of interest" description="Disordered" evidence="1">
    <location>
        <begin position="199"/>
        <end position="218"/>
    </location>
</feature>
<dbReference type="NCBIfam" id="TIGR03696">
    <property type="entry name" value="Rhs_assc_core"/>
    <property type="match status" value="1"/>
</dbReference>
<evidence type="ECO:0000259" key="3">
    <source>
        <dbReference type="Pfam" id="PF20041"/>
    </source>
</evidence>
<sequence>MKYKLKNISKSLVVGLVVSGFYLKANAQHITRNSYNNESVIQATGSVTLTDGFYIPVGKTVRIFTAVSFANCVDQINNPSANQNYISTRIFKVRGVKPQNIDSLRKTCEVNQTIQYFDGLGRPLQSVTVQGSPTFKDIVQPIAYDAFGRENKKYLPYPVAGNNGNFKSDALTAQNAFYSNPFGAVTKIENSAFSESRFEASPLNRTEEQGSPGASWQMGSGHTVRLSYGSNNSSTAYASDGFAVRLYNAEAAGGYQRTLTGTGFYEANQLYLIISKDENWTAADGKAGTIEEYKDKEGRVILKRVFNQKDGTIETLSTYYIYDDLGNLSFVLPPGVNPDATAIPDQNNLNSFCYQYRYDGRKRLIEKRIPGKKDWENMVYNSLGQLVLSQDPNQKKSGQWLFTKYDALGRVTMTGLYNNVQNRAEVQNLVDAPTSILWEKWNKDSKSWSNDAFPQSIAEQYTLNYYDDYSFTLPSAYVMSGASAKTKGLLTGSATKVLGTGDMLLSVNYYDEEARVVKIYKQHYLSGTANEANYDEIENAYNFPGELIASNRIHHVGANQTTIANRYEYDHVGRKKASFESINGATEVVLSKLDYNELGQLVKKSLHSEGGTNFIQNSSYAYNERGWMSRINKLDSINASTVFGMELLYGNTPGSFNGNIGAINWKTKVPAGLGLSEQVQNYAYSYDKLNRLLKADYVTPGAAGKFNEEMSYDVMGNILNLKRTNSMANYLNNFSYNYTSNGIKGNQLYDVSDTGIDGKSSTYAYDDNGNQKTDSRKGINISYNMLNLPKTITKSSTGESLNYVYDATGQKLKKIYGSNTRDYIGGIEYNNGAIEFIQTEEGRALPGSSYSYEYMLKDHLGNTRATIKQNGEIVQVQDYYAFGLEMNPGNNISPSPQNNYTYNGKEKQGELGLSQLDYGARFYDPLIGRWNVVDPLSEKFFPLSAYSYTADNPVLLNDPNGKDWTITMVIDKNGIAHYQILFTAAVVDNTSKKNGRPNELAKAVKKQFEKIFNVNEKKVENGTLGFTVEAKAEINVYDDAQSIGYKETLIEIKDRTDDDFKSTGSNIVGYAPDGKHISINEKYVDDMISGRNQKTLAHEIGHTGGLKHPAMDNIWFFPGPTYHLKDTNNFMIQGKKPDPTGPTRDQMYRIYRLYRSGKLNNRDIYPVDQ</sequence>
<dbReference type="PANTHER" id="PTHR32305:SF15">
    <property type="entry name" value="PROTEIN RHSA-RELATED"/>
    <property type="match status" value="1"/>
</dbReference>
<dbReference type="OrthoDB" id="1191296at2"/>
<protein>
    <submittedName>
        <fullName evidence="4">RHS repeat-associated protein</fullName>
    </submittedName>
</protein>
<dbReference type="InterPro" id="IPR050708">
    <property type="entry name" value="T6SS_VgrG/RHS"/>
</dbReference>
<evidence type="ECO:0000313" key="5">
    <source>
        <dbReference type="Proteomes" id="UP000248198"/>
    </source>
</evidence>
<feature type="signal peptide" evidence="2">
    <location>
        <begin position="1"/>
        <end position="27"/>
    </location>
</feature>
<dbReference type="RefSeq" id="WP_110831370.1">
    <property type="nucleotide sequence ID" value="NZ_QKLU01000004.1"/>
</dbReference>
<comment type="caution">
    <text evidence="4">The sequence shown here is derived from an EMBL/GenBank/DDBJ whole genome shotgun (WGS) entry which is preliminary data.</text>
</comment>
<dbReference type="InterPro" id="IPR022385">
    <property type="entry name" value="Rhs_assc_core"/>
</dbReference>
<evidence type="ECO:0000313" key="4">
    <source>
        <dbReference type="EMBL" id="PYF74244.1"/>
    </source>
</evidence>
<keyword evidence="2" id="KW-0732">Signal</keyword>
<keyword evidence="5" id="KW-1185">Reference proteome</keyword>
<dbReference type="Pfam" id="PF20041">
    <property type="entry name" value="DUF6443"/>
    <property type="match status" value="1"/>
</dbReference>
<organism evidence="4 5">
    <name type="scientific">Pedobacter nutrimenti</name>
    <dbReference type="NCBI Taxonomy" id="1241337"/>
    <lineage>
        <taxon>Bacteria</taxon>
        <taxon>Pseudomonadati</taxon>
        <taxon>Bacteroidota</taxon>
        <taxon>Sphingobacteriia</taxon>
        <taxon>Sphingobacteriales</taxon>
        <taxon>Sphingobacteriaceae</taxon>
        <taxon>Pedobacter</taxon>
    </lineage>
</organism>
<name>A0A318UCX7_9SPHI</name>
<feature type="domain" description="DUF6443" evidence="3">
    <location>
        <begin position="100"/>
        <end position="228"/>
    </location>
</feature>
<evidence type="ECO:0000256" key="1">
    <source>
        <dbReference type="SAM" id="MobiDB-lite"/>
    </source>
</evidence>
<proteinExistence type="predicted"/>
<accession>A0A318UCX7</accession>
<dbReference type="SUPFAM" id="SSF55486">
    <property type="entry name" value="Metalloproteases ('zincins'), catalytic domain"/>
    <property type="match status" value="1"/>
</dbReference>
<dbReference type="Gene3D" id="2.180.10.10">
    <property type="entry name" value="RHS repeat-associated core"/>
    <property type="match status" value="1"/>
</dbReference>
<reference evidence="4 5" key="1">
    <citation type="submission" date="2018-06" db="EMBL/GenBank/DDBJ databases">
        <title>Genomic Encyclopedia of Archaeal and Bacterial Type Strains, Phase II (KMG-II): from individual species to whole genera.</title>
        <authorList>
            <person name="Goeker M."/>
        </authorList>
    </citation>
    <scope>NUCLEOTIDE SEQUENCE [LARGE SCALE GENOMIC DNA]</scope>
    <source>
        <strain evidence="4 5">DSM 27372</strain>
    </source>
</reference>
<gene>
    <name evidence="4" type="ORF">B0O44_104415</name>
</gene>
<feature type="chain" id="PRO_5016285930" evidence="2">
    <location>
        <begin position="28"/>
        <end position="1169"/>
    </location>
</feature>
<dbReference type="InterPro" id="IPR045619">
    <property type="entry name" value="DUF6443"/>
</dbReference>
<dbReference type="EMBL" id="QKLU01000004">
    <property type="protein sequence ID" value="PYF74244.1"/>
    <property type="molecule type" value="Genomic_DNA"/>
</dbReference>
<dbReference type="PANTHER" id="PTHR32305">
    <property type="match status" value="1"/>
</dbReference>
<dbReference type="AlphaFoldDB" id="A0A318UCX7"/>
<dbReference type="Proteomes" id="UP000248198">
    <property type="component" value="Unassembled WGS sequence"/>
</dbReference>
<evidence type="ECO:0000256" key="2">
    <source>
        <dbReference type="SAM" id="SignalP"/>
    </source>
</evidence>